<dbReference type="Proteomes" id="UP001597326">
    <property type="component" value="Unassembled WGS sequence"/>
</dbReference>
<accession>A0ABW4RSJ4</accession>
<evidence type="ECO:0000313" key="2">
    <source>
        <dbReference type="Proteomes" id="UP001597326"/>
    </source>
</evidence>
<protein>
    <submittedName>
        <fullName evidence="1">Uncharacterized protein</fullName>
    </submittedName>
</protein>
<dbReference type="EMBL" id="JBHUFZ010000007">
    <property type="protein sequence ID" value="MFD1889142.1"/>
    <property type="molecule type" value="Genomic_DNA"/>
</dbReference>
<evidence type="ECO:0000313" key="1">
    <source>
        <dbReference type="EMBL" id="MFD1889142.1"/>
    </source>
</evidence>
<dbReference type="RefSeq" id="WP_343873919.1">
    <property type="nucleotide sequence ID" value="NZ_BAAAIX010000021.1"/>
</dbReference>
<comment type="caution">
    <text evidence="1">The sequence shown here is derived from an EMBL/GenBank/DDBJ whole genome shotgun (WGS) entry which is preliminary data.</text>
</comment>
<gene>
    <name evidence="1" type="ORF">ACFSCS_02945</name>
</gene>
<proteinExistence type="predicted"/>
<reference evidence="2" key="1">
    <citation type="journal article" date="2019" name="Int. J. Syst. Evol. Microbiol.">
        <title>The Global Catalogue of Microorganisms (GCM) 10K type strain sequencing project: providing services to taxonomists for standard genome sequencing and annotation.</title>
        <authorList>
            <consortium name="The Broad Institute Genomics Platform"/>
            <consortium name="The Broad Institute Genome Sequencing Center for Infectious Disease"/>
            <person name="Wu L."/>
            <person name="Ma J."/>
        </authorList>
    </citation>
    <scope>NUCLEOTIDE SEQUENCE [LARGE SCALE GENOMIC DNA]</scope>
    <source>
        <strain evidence="2">CAIM 431</strain>
    </source>
</reference>
<keyword evidence="2" id="KW-1185">Reference proteome</keyword>
<sequence length="72" mass="7691">MTGHDEAADATVRRFALAASLATTLLLLPGTAPSLSAPEPQHLQVPRHSIASAVERQVPAPRVVLDHLRHRA</sequence>
<name>A0ABW4RSJ4_9ACTN</name>
<organism evidence="1 2">
    <name type="scientific">Luteococcus peritonei</name>
    <dbReference type="NCBI Taxonomy" id="88874"/>
    <lineage>
        <taxon>Bacteria</taxon>
        <taxon>Bacillati</taxon>
        <taxon>Actinomycetota</taxon>
        <taxon>Actinomycetes</taxon>
        <taxon>Propionibacteriales</taxon>
        <taxon>Propionibacteriaceae</taxon>
        <taxon>Luteococcus</taxon>
    </lineage>
</organism>